<evidence type="ECO:0000313" key="3">
    <source>
        <dbReference type="Proteomes" id="UP001651880"/>
    </source>
</evidence>
<evidence type="ECO:0000313" key="2">
    <source>
        <dbReference type="EMBL" id="MCQ1530058.1"/>
    </source>
</evidence>
<reference evidence="2 3" key="1">
    <citation type="submission" date="2021-10" db="EMBL/GenBank/DDBJ databases">
        <title>Lutispora strain m25 sp. nov., a thermophilic, non-spore-forming bacterium isolated from a lab-scale methanogenic bioreactor digesting anaerobic sludge.</title>
        <authorList>
            <person name="El Houari A."/>
            <person name="Mcdonald J."/>
        </authorList>
    </citation>
    <scope>NUCLEOTIDE SEQUENCE [LARGE SCALE GENOMIC DNA]</scope>
    <source>
        <strain evidence="3">m25</strain>
    </source>
</reference>
<keyword evidence="1" id="KW-0812">Transmembrane</keyword>
<gene>
    <name evidence="2" type="ORF">LJD61_10935</name>
</gene>
<dbReference type="EMBL" id="JAJEKE010000008">
    <property type="protein sequence ID" value="MCQ1530058.1"/>
    <property type="molecule type" value="Genomic_DNA"/>
</dbReference>
<keyword evidence="3" id="KW-1185">Reference proteome</keyword>
<feature type="transmembrane region" description="Helical" evidence="1">
    <location>
        <begin position="70"/>
        <end position="91"/>
    </location>
</feature>
<feature type="transmembrane region" description="Helical" evidence="1">
    <location>
        <begin position="16"/>
        <end position="33"/>
    </location>
</feature>
<keyword evidence="1" id="KW-1133">Transmembrane helix</keyword>
<sequence>MVHFENQESAIYKKGLLVNQLVLILSIVLTQIFDDTYLEPLFRGLWIFSISTWGILAGMKTVMAKQNRVGYLYFIGTGIFLIFIIYTYVIMN</sequence>
<evidence type="ECO:0000256" key="1">
    <source>
        <dbReference type="SAM" id="Phobius"/>
    </source>
</evidence>
<organism evidence="2 3">
    <name type="scientific">Lutispora saccharofermentans</name>
    <dbReference type="NCBI Taxonomy" id="3024236"/>
    <lineage>
        <taxon>Bacteria</taxon>
        <taxon>Bacillati</taxon>
        <taxon>Bacillota</taxon>
        <taxon>Clostridia</taxon>
        <taxon>Lutisporales</taxon>
        <taxon>Lutisporaceae</taxon>
        <taxon>Lutispora</taxon>
    </lineage>
</organism>
<proteinExistence type="predicted"/>
<evidence type="ECO:0008006" key="4">
    <source>
        <dbReference type="Google" id="ProtNLM"/>
    </source>
</evidence>
<feature type="transmembrane region" description="Helical" evidence="1">
    <location>
        <begin position="45"/>
        <end position="63"/>
    </location>
</feature>
<name>A0ABT1NIT1_9FIRM</name>
<dbReference type="RefSeq" id="WP_255227574.1">
    <property type="nucleotide sequence ID" value="NZ_JAJEKE010000008.1"/>
</dbReference>
<comment type="caution">
    <text evidence="2">The sequence shown here is derived from an EMBL/GenBank/DDBJ whole genome shotgun (WGS) entry which is preliminary data.</text>
</comment>
<keyword evidence="1" id="KW-0472">Membrane</keyword>
<protein>
    <recommendedName>
        <fullName evidence="4">DUF3953 domain-containing protein</fullName>
    </recommendedName>
</protein>
<accession>A0ABT1NIT1</accession>
<dbReference type="Proteomes" id="UP001651880">
    <property type="component" value="Unassembled WGS sequence"/>
</dbReference>